<dbReference type="GO" id="GO:0009897">
    <property type="term" value="C:external side of plasma membrane"/>
    <property type="evidence" value="ECO:0007669"/>
    <property type="project" value="TreeGrafter"/>
</dbReference>
<dbReference type="OrthoDB" id="9937217at2759"/>
<dbReference type="Proteomes" id="UP000700334">
    <property type="component" value="Unassembled WGS sequence"/>
</dbReference>
<dbReference type="Pfam" id="PF07686">
    <property type="entry name" value="V-set"/>
    <property type="match status" value="1"/>
</dbReference>
<reference evidence="3" key="1">
    <citation type="journal article" date="2021" name="Evol. Appl.">
        <title>The genome of the Pyrenean desman and the effects of bottlenecks and inbreeding on the genomic landscape of an endangered species.</title>
        <authorList>
            <person name="Escoda L."/>
            <person name="Castresana J."/>
        </authorList>
    </citation>
    <scope>NUCLEOTIDE SEQUENCE</scope>
    <source>
        <strain evidence="3">IBE-C5619</strain>
    </source>
</reference>
<dbReference type="InterPro" id="IPR007110">
    <property type="entry name" value="Ig-like_dom"/>
</dbReference>
<dbReference type="PROSITE" id="PS50835">
    <property type="entry name" value="IG_LIKE"/>
    <property type="match status" value="1"/>
</dbReference>
<dbReference type="SUPFAM" id="SSF48726">
    <property type="entry name" value="Immunoglobulin"/>
    <property type="match status" value="1"/>
</dbReference>
<proteinExistence type="predicted"/>
<dbReference type="Gene3D" id="2.60.40.10">
    <property type="entry name" value="Immunoglobulins"/>
    <property type="match status" value="1"/>
</dbReference>
<keyword evidence="1" id="KW-0472">Membrane</keyword>
<dbReference type="InterPro" id="IPR013106">
    <property type="entry name" value="Ig_V-set"/>
</dbReference>
<dbReference type="PANTHER" id="PTHR47011:SF1">
    <property type="entry name" value="CD226 ANTIGEN"/>
    <property type="match status" value="1"/>
</dbReference>
<keyword evidence="1" id="KW-1133">Transmembrane helix</keyword>
<dbReference type="InterPro" id="IPR003599">
    <property type="entry name" value="Ig_sub"/>
</dbReference>
<accession>A0A8J6DUF6</accession>
<feature type="domain" description="Ig-like" evidence="2">
    <location>
        <begin position="76"/>
        <end position="187"/>
    </location>
</feature>
<dbReference type="GO" id="GO:0050839">
    <property type="term" value="F:cell adhesion molecule binding"/>
    <property type="evidence" value="ECO:0007669"/>
    <property type="project" value="TreeGrafter"/>
</dbReference>
<dbReference type="GO" id="GO:0002729">
    <property type="term" value="P:positive regulation of natural killer cell cytokine production"/>
    <property type="evidence" value="ECO:0007669"/>
    <property type="project" value="InterPro"/>
</dbReference>
<gene>
    <name evidence="3" type="ORF">J0S82_004735</name>
</gene>
<evidence type="ECO:0000259" key="2">
    <source>
        <dbReference type="PROSITE" id="PS50835"/>
    </source>
</evidence>
<dbReference type="SMART" id="SM00409">
    <property type="entry name" value="IG"/>
    <property type="match status" value="1"/>
</dbReference>
<keyword evidence="4" id="KW-1185">Reference proteome</keyword>
<dbReference type="InterPro" id="IPR013783">
    <property type="entry name" value="Ig-like_fold"/>
</dbReference>
<dbReference type="PANTHER" id="PTHR47011">
    <property type="entry name" value="CD226 ANTIGEN"/>
    <property type="match status" value="1"/>
</dbReference>
<dbReference type="EMBL" id="JAGFMF010011484">
    <property type="protein sequence ID" value="KAG8521181.1"/>
    <property type="molecule type" value="Genomic_DNA"/>
</dbReference>
<name>A0A8J6DUF6_GALPY</name>
<evidence type="ECO:0000313" key="3">
    <source>
        <dbReference type="EMBL" id="KAG8521181.1"/>
    </source>
</evidence>
<dbReference type="AlphaFoldDB" id="A0A8J6DUF6"/>
<keyword evidence="1" id="KW-0812">Transmembrane</keyword>
<organism evidence="3 4">
    <name type="scientific">Galemys pyrenaicus</name>
    <name type="common">Iberian desman</name>
    <name type="synonym">Pyrenean desman</name>
    <dbReference type="NCBI Taxonomy" id="202257"/>
    <lineage>
        <taxon>Eukaryota</taxon>
        <taxon>Metazoa</taxon>
        <taxon>Chordata</taxon>
        <taxon>Craniata</taxon>
        <taxon>Vertebrata</taxon>
        <taxon>Euteleostomi</taxon>
        <taxon>Mammalia</taxon>
        <taxon>Eutheria</taxon>
        <taxon>Laurasiatheria</taxon>
        <taxon>Eulipotyphla</taxon>
        <taxon>Talpidae</taxon>
        <taxon>Galemys</taxon>
    </lineage>
</organism>
<dbReference type="InterPro" id="IPR036179">
    <property type="entry name" value="Ig-like_dom_sf"/>
</dbReference>
<feature type="transmembrane region" description="Helical" evidence="1">
    <location>
        <begin position="195"/>
        <end position="219"/>
    </location>
</feature>
<comment type="caution">
    <text evidence="3">The sequence shown here is derived from an EMBL/GenBank/DDBJ whole genome shotgun (WGS) entry which is preliminary data.</text>
</comment>
<dbReference type="InterPro" id="IPR042842">
    <property type="entry name" value="CD226"/>
</dbReference>
<evidence type="ECO:0000313" key="4">
    <source>
        <dbReference type="Proteomes" id="UP000700334"/>
    </source>
</evidence>
<evidence type="ECO:0000256" key="1">
    <source>
        <dbReference type="SAM" id="Phobius"/>
    </source>
</evidence>
<dbReference type="GO" id="GO:0002891">
    <property type="term" value="P:positive regulation of immunoglobulin mediated immune response"/>
    <property type="evidence" value="ECO:0007669"/>
    <property type="project" value="TreeGrafter"/>
</dbReference>
<protein>
    <submittedName>
        <fullName evidence="3">CD226 antigen</fullName>
    </submittedName>
</protein>
<sequence length="309" mass="34097">MSLRTPFAAPTVPATALLLQSEIISDFLEKPGDTEALQKHRVDLFLHHFCQRVVRHIAEVTVVGKAPGGLWREDSFEIVLSSDSHVVSKPGRNVTLTCPLQTKWPVQEVRWEKIQPHQIDFLTNCNLSQGRSYGLKYRRKVESNCSEEARSSIMLPFITVADSGLYRCLFIASTGENETFVTRLTVTHGKIDNQYILFMVGGTVLFLLLVILITAAIVISCNRTMLKLTSAVPTGDLKSESWSKTHVHSRLLCPLYLRSQCHSGDTPNLSHVACHPSAVAPLCGLWLMQGVGHMSARGGVSGFPSCGET</sequence>